<dbReference type="PRINTS" id="PR00111">
    <property type="entry name" value="ABHYDROLASE"/>
</dbReference>
<dbReference type="EMBL" id="FOSV01000002">
    <property type="protein sequence ID" value="SFK58483.1"/>
    <property type="molecule type" value="Genomic_DNA"/>
</dbReference>
<keyword evidence="3" id="KW-1185">Reference proteome</keyword>
<evidence type="ECO:0000259" key="1">
    <source>
        <dbReference type="Pfam" id="PF00561"/>
    </source>
</evidence>
<dbReference type="RefSeq" id="WP_244535297.1">
    <property type="nucleotide sequence ID" value="NZ_FOSV01000002.1"/>
</dbReference>
<dbReference type="AlphaFoldDB" id="A0A1I4AQC9"/>
<gene>
    <name evidence="2" type="ORF">SAMN04488125_102494</name>
</gene>
<organism evidence="2 3">
    <name type="scientific">Methylorubrum salsuginis</name>
    <dbReference type="NCBI Taxonomy" id="414703"/>
    <lineage>
        <taxon>Bacteria</taxon>
        <taxon>Pseudomonadati</taxon>
        <taxon>Pseudomonadota</taxon>
        <taxon>Alphaproteobacteria</taxon>
        <taxon>Hyphomicrobiales</taxon>
        <taxon>Methylobacteriaceae</taxon>
        <taxon>Methylorubrum</taxon>
    </lineage>
</organism>
<dbReference type="Gene3D" id="3.40.50.1820">
    <property type="entry name" value="alpha/beta hydrolase"/>
    <property type="match status" value="1"/>
</dbReference>
<evidence type="ECO:0000313" key="2">
    <source>
        <dbReference type="EMBL" id="SFK58483.1"/>
    </source>
</evidence>
<dbReference type="SUPFAM" id="SSF53474">
    <property type="entry name" value="alpha/beta-Hydrolases"/>
    <property type="match status" value="1"/>
</dbReference>
<proteinExistence type="predicted"/>
<feature type="domain" description="AB hydrolase-1" evidence="1">
    <location>
        <begin position="99"/>
        <end position="338"/>
    </location>
</feature>
<dbReference type="PANTHER" id="PTHR43798:SF33">
    <property type="entry name" value="HYDROLASE, PUTATIVE (AFU_ORTHOLOGUE AFUA_2G14860)-RELATED"/>
    <property type="match status" value="1"/>
</dbReference>
<reference evidence="3" key="1">
    <citation type="submission" date="2016-10" db="EMBL/GenBank/DDBJ databases">
        <authorList>
            <person name="Varghese N."/>
            <person name="Submissions S."/>
        </authorList>
    </citation>
    <scope>NUCLEOTIDE SEQUENCE [LARGE SCALE GENOMIC DNA]</scope>
    <source>
        <strain evidence="3">CGMCC 1.6474</strain>
    </source>
</reference>
<evidence type="ECO:0000313" key="3">
    <source>
        <dbReference type="Proteomes" id="UP000198804"/>
    </source>
</evidence>
<dbReference type="InterPro" id="IPR050266">
    <property type="entry name" value="AB_hydrolase_sf"/>
</dbReference>
<sequence length="360" mass="38804">MFPFLSKRGMASLQRRQAAQVKKTLKAATRTTQAALRQADKTAKAIARDVAQDAAREIGRTVAQATRPAPKPVRRAVAGRFVTVDGLPVHVLVKGRGRPVVLIHGNGTMAEDYAISGLIDRLAARYRVIALDRPGFGRTDRPRARIWSAAAQAALIHRVLDALNAERPLVVGHSWGTIVALAMAAEPRRPLRGLVLLSGFYFPENRADATLAGALAVPGLGDAARALVPDRVNRALAEQSFRKVFWPQAVPAKFSERFPVEVAVASQQLRAVSEDAASMNAAVSRLQTSYGRLTLPVAILTGDADGLVDHHTQSMRLHGVLPDSTLTVLPGQGHMIHYAGRAKVEVAIDGLMARSPPRER</sequence>
<name>A0A1I4AQC9_9HYPH</name>
<dbReference type="GO" id="GO:0016020">
    <property type="term" value="C:membrane"/>
    <property type="evidence" value="ECO:0007669"/>
    <property type="project" value="TreeGrafter"/>
</dbReference>
<dbReference type="Proteomes" id="UP000198804">
    <property type="component" value="Unassembled WGS sequence"/>
</dbReference>
<dbReference type="PANTHER" id="PTHR43798">
    <property type="entry name" value="MONOACYLGLYCEROL LIPASE"/>
    <property type="match status" value="1"/>
</dbReference>
<dbReference type="STRING" id="414703.SAMN04488125_102494"/>
<dbReference type="Pfam" id="PF00561">
    <property type="entry name" value="Abhydrolase_1"/>
    <property type="match status" value="1"/>
</dbReference>
<dbReference type="InterPro" id="IPR029058">
    <property type="entry name" value="AB_hydrolase_fold"/>
</dbReference>
<accession>A0A1I4AQC9</accession>
<dbReference type="InterPro" id="IPR000073">
    <property type="entry name" value="AB_hydrolase_1"/>
</dbReference>
<protein>
    <submittedName>
        <fullName evidence="2">Pimeloyl-ACP methyl ester carboxylesterase</fullName>
    </submittedName>
</protein>